<dbReference type="PANTHER" id="PTHR45850:SF1">
    <property type="entry name" value="SORTING NEXIN 6, ISOFORM B"/>
    <property type="match status" value="1"/>
</dbReference>
<evidence type="ECO:0000256" key="1">
    <source>
        <dbReference type="ARBA" id="ARBA00010883"/>
    </source>
</evidence>
<dbReference type="PANTHER" id="PTHR45850">
    <property type="entry name" value="SORTING NEXIN FAMILY MEMBER"/>
    <property type="match status" value="1"/>
</dbReference>
<dbReference type="CDD" id="cd06892">
    <property type="entry name" value="PX_SNX5_like"/>
    <property type="match status" value="1"/>
</dbReference>
<feature type="transmembrane region" description="Helical" evidence="2">
    <location>
        <begin position="398"/>
        <end position="419"/>
    </location>
</feature>
<keyword evidence="2" id="KW-0472">Membrane</keyword>
<feature type="transmembrane region" description="Helical" evidence="2">
    <location>
        <begin position="592"/>
        <end position="617"/>
    </location>
</feature>
<feature type="transmembrane region" description="Helical" evidence="2">
    <location>
        <begin position="481"/>
        <end position="506"/>
    </location>
</feature>
<sequence length="669" mass="75131">MTPLPVSVRNTNDSLHQCRFEIPMTSSTIVSFQTEKPVTPAIDWTPGRSETVDLTDNSLLVDISDALSEKDKVKFTVHTKTTLPEFQKPEFLVVRQHEEFVWLHDRFEENEDYAGFIIPPAPPRPDFDASREKLQKLGEGEGTMTKEEFNKMKQELEAEYLATFKKTVAMHEVFLCRLAHHPVFRNDHNFRVFLEYDQDLCVRGKNKMEVIGGFMKSFSKTTDELLLSATVKDVNDFFEQEKNFLIEYHTHLKDATAKADRMTKRHKDVADSYIKISSGLVQLSTIDNSDLEKFLTKVAETFEKARAEVAQQQACDKFEQMSDKAKEELMDFKTRRVAAFRKNLIDTAELELKHAKDEDGSIIEVVYPHLSEKRVGIHRHHKMVPYCSQFFFSKMPPFSFVLLPFFLPSLPLCSSHLLLSVPSTLLLTLAAICSFHSAPHTCCYLFLPLCSSHLLLSVPSTLLLTLAAICSFHSAPHTCCYLFLPLCSSHLLLSVPSTLLLTLAAICSFHSAPHTCCYLFLPLCSSHLLLSVPSTLLLTLAAICSFHSAPHTCCYLFLPLCSSHLLLSVPSTLLLTLAAICSFHSAPHTCCYLFLPLCSSHLLLSVPSTLLLTLAAICSFHSAPHTCCYLFLPLCSSHLLLSVPPITSLVSFAAQVQLFKNCLGALKEE</sequence>
<keyword evidence="2" id="KW-1133">Transmembrane helix</keyword>
<feature type="transmembrane region" description="Helical" evidence="2">
    <location>
        <begin position="425"/>
        <end position="447"/>
    </location>
</feature>
<dbReference type="Gene3D" id="1.20.1270.60">
    <property type="entry name" value="Arfaptin homology (AH) domain/BAR domain"/>
    <property type="match status" value="2"/>
</dbReference>
<organism evidence="4">
    <name type="scientific">Timema cristinae</name>
    <name type="common">Walking stick</name>
    <dbReference type="NCBI Taxonomy" id="61476"/>
    <lineage>
        <taxon>Eukaryota</taxon>
        <taxon>Metazoa</taxon>
        <taxon>Ecdysozoa</taxon>
        <taxon>Arthropoda</taxon>
        <taxon>Hexapoda</taxon>
        <taxon>Insecta</taxon>
        <taxon>Pterygota</taxon>
        <taxon>Neoptera</taxon>
        <taxon>Polyneoptera</taxon>
        <taxon>Phasmatodea</taxon>
        <taxon>Timematodea</taxon>
        <taxon>Timematoidea</taxon>
        <taxon>Timematidae</taxon>
        <taxon>Timema</taxon>
    </lineage>
</organism>
<reference evidence="4" key="1">
    <citation type="submission" date="2020-11" db="EMBL/GenBank/DDBJ databases">
        <authorList>
            <person name="Tran Van P."/>
        </authorList>
    </citation>
    <scope>NUCLEOTIDE SEQUENCE</scope>
</reference>
<proteinExistence type="inferred from homology"/>
<accession>A0A7R9CP01</accession>
<dbReference type="AlphaFoldDB" id="A0A7R9CP01"/>
<dbReference type="Gene3D" id="3.30.1520.10">
    <property type="entry name" value="Phox-like domain"/>
    <property type="match status" value="1"/>
</dbReference>
<dbReference type="GO" id="GO:0035091">
    <property type="term" value="F:phosphatidylinositol binding"/>
    <property type="evidence" value="ECO:0007669"/>
    <property type="project" value="InterPro"/>
</dbReference>
<feature type="transmembrane region" description="Helical" evidence="2">
    <location>
        <begin position="454"/>
        <end position="475"/>
    </location>
</feature>
<dbReference type="EMBL" id="OC317852">
    <property type="protein sequence ID" value="CAD7399372.1"/>
    <property type="molecule type" value="Genomic_DNA"/>
</dbReference>
<protein>
    <recommendedName>
        <fullName evidence="3">PX domain-containing protein</fullName>
    </recommendedName>
</protein>
<dbReference type="Pfam" id="PF00787">
    <property type="entry name" value="PX"/>
    <property type="match status" value="1"/>
</dbReference>
<feature type="domain" description="PX" evidence="3">
    <location>
        <begin position="53"/>
        <end position="200"/>
    </location>
</feature>
<evidence type="ECO:0000259" key="3">
    <source>
        <dbReference type="PROSITE" id="PS50195"/>
    </source>
</evidence>
<dbReference type="GO" id="GO:0090389">
    <property type="term" value="P:phagosome-lysosome fusion involved in apoptotic cell clearance"/>
    <property type="evidence" value="ECO:0007669"/>
    <property type="project" value="TreeGrafter"/>
</dbReference>
<evidence type="ECO:0000313" key="4">
    <source>
        <dbReference type="EMBL" id="CAD7399372.1"/>
    </source>
</evidence>
<dbReference type="InterPro" id="IPR036871">
    <property type="entry name" value="PX_dom_sf"/>
</dbReference>
<evidence type="ECO:0000256" key="2">
    <source>
        <dbReference type="SAM" id="Phobius"/>
    </source>
</evidence>
<dbReference type="InterPro" id="IPR027267">
    <property type="entry name" value="AH/BAR_dom_sf"/>
</dbReference>
<dbReference type="PROSITE" id="PS50195">
    <property type="entry name" value="PX"/>
    <property type="match status" value="1"/>
</dbReference>
<dbReference type="InterPro" id="IPR001683">
    <property type="entry name" value="PX_dom"/>
</dbReference>
<gene>
    <name evidence="4" type="ORF">TCEB3V08_LOCUS4985</name>
</gene>
<keyword evidence="2" id="KW-0812">Transmembrane</keyword>
<dbReference type="FunFam" id="3.30.1520.10:FF:000001">
    <property type="entry name" value="Sorting nexin"/>
    <property type="match status" value="1"/>
</dbReference>
<feature type="transmembrane region" description="Helical" evidence="2">
    <location>
        <begin position="555"/>
        <end position="580"/>
    </location>
</feature>
<dbReference type="SUPFAM" id="SSF64268">
    <property type="entry name" value="PX domain"/>
    <property type="match status" value="1"/>
</dbReference>
<comment type="similarity">
    <text evidence="1">Belongs to the sorting nexin family.</text>
</comment>
<name>A0A7R9CP01_TIMCR</name>